<evidence type="ECO:0000313" key="1">
    <source>
        <dbReference type="EMBL" id="KAK3915869.1"/>
    </source>
</evidence>
<reference evidence="1" key="2">
    <citation type="journal article" date="2023" name="BMC Genomics">
        <title>Pest status, molecular evolution, and epigenetic factors derived from the genome assembly of Frankliniella fusca, a thysanopteran phytovirus vector.</title>
        <authorList>
            <person name="Catto M.A."/>
            <person name="Labadie P.E."/>
            <person name="Jacobson A.L."/>
            <person name="Kennedy G.G."/>
            <person name="Srinivasan R."/>
            <person name="Hunt B.G."/>
        </authorList>
    </citation>
    <scope>NUCLEOTIDE SEQUENCE</scope>
    <source>
        <strain evidence="1">PL_HMW_Pooled</strain>
    </source>
</reference>
<reference evidence="1" key="1">
    <citation type="submission" date="2021-07" db="EMBL/GenBank/DDBJ databases">
        <authorList>
            <person name="Catto M.A."/>
            <person name="Jacobson A."/>
            <person name="Kennedy G."/>
            <person name="Labadie P."/>
            <person name="Hunt B.G."/>
            <person name="Srinivasan R."/>
        </authorList>
    </citation>
    <scope>NUCLEOTIDE SEQUENCE</scope>
    <source>
        <strain evidence="1">PL_HMW_Pooled</strain>
        <tissue evidence="1">Head</tissue>
    </source>
</reference>
<comment type="caution">
    <text evidence="1">The sequence shown here is derived from an EMBL/GenBank/DDBJ whole genome shotgun (WGS) entry which is preliminary data.</text>
</comment>
<gene>
    <name evidence="1" type="ORF">KUF71_006012</name>
</gene>
<accession>A0AAE1H6U0</accession>
<organism evidence="1 2">
    <name type="scientific">Frankliniella fusca</name>
    <dbReference type="NCBI Taxonomy" id="407009"/>
    <lineage>
        <taxon>Eukaryota</taxon>
        <taxon>Metazoa</taxon>
        <taxon>Ecdysozoa</taxon>
        <taxon>Arthropoda</taxon>
        <taxon>Hexapoda</taxon>
        <taxon>Insecta</taxon>
        <taxon>Pterygota</taxon>
        <taxon>Neoptera</taxon>
        <taxon>Paraneoptera</taxon>
        <taxon>Thysanoptera</taxon>
        <taxon>Terebrantia</taxon>
        <taxon>Thripoidea</taxon>
        <taxon>Thripidae</taxon>
        <taxon>Frankliniella</taxon>
    </lineage>
</organism>
<keyword evidence="2" id="KW-1185">Reference proteome</keyword>
<dbReference type="AlphaFoldDB" id="A0AAE1H6U0"/>
<dbReference type="EMBL" id="JAHWGI010000466">
    <property type="protein sequence ID" value="KAK3915869.1"/>
    <property type="molecule type" value="Genomic_DNA"/>
</dbReference>
<evidence type="ECO:0000313" key="2">
    <source>
        <dbReference type="Proteomes" id="UP001219518"/>
    </source>
</evidence>
<protein>
    <submittedName>
        <fullName evidence="1">Plant cysteine oxidase 3</fullName>
    </submittedName>
</protein>
<sequence length="81" mass="9812">MFVLPYEIKILFLLSYTFAKLNVIHATCFEKKSHTLWKRHTHTSVVFRFPGEMILDFHNNIAELVYRKVLYKVIHFRTKKL</sequence>
<proteinExistence type="predicted"/>
<name>A0AAE1H6U0_9NEOP</name>
<dbReference type="Proteomes" id="UP001219518">
    <property type="component" value="Unassembled WGS sequence"/>
</dbReference>